<keyword evidence="1" id="KW-1133">Transmembrane helix</keyword>
<dbReference type="RefSeq" id="WP_113944494.1">
    <property type="nucleotide sequence ID" value="NZ_JBHEEG010000008.1"/>
</dbReference>
<accession>A0A366DZP8</accession>
<sequence length="201" mass="22423">MSVYQLKSRFQNLLRPLTGRLARCGVTANQVTVTAMLISVAVGAWLMITDNKTWFWLIPVWLFIRMAMNAIDGMLAREFNQKSTLGAYLNEIGDLVSDTALILPFLWIAPFQSQWIVVIIALALLTEIAGLLALSVGASRRYDGPMGKSDRALLFGILGGWLAVDGFLPQWMVWLQPLLIALLLLTIFNRIRRGFVEVAKG</sequence>
<keyword evidence="1" id="KW-0472">Membrane</keyword>
<name>A0A366DZP8_9HYPH</name>
<evidence type="ECO:0000256" key="1">
    <source>
        <dbReference type="SAM" id="Phobius"/>
    </source>
</evidence>
<feature type="transmembrane region" description="Helical" evidence="1">
    <location>
        <begin position="54"/>
        <end position="75"/>
    </location>
</feature>
<organism evidence="2 3">
    <name type="scientific">Pseudochrobactrum asaccharolyticum</name>
    <dbReference type="NCBI Taxonomy" id="354351"/>
    <lineage>
        <taxon>Bacteria</taxon>
        <taxon>Pseudomonadati</taxon>
        <taxon>Pseudomonadota</taxon>
        <taxon>Alphaproteobacteria</taxon>
        <taxon>Hyphomicrobiales</taxon>
        <taxon>Brucellaceae</taxon>
        <taxon>Pseudochrobactrum</taxon>
    </lineage>
</organism>
<feature type="transmembrane region" description="Helical" evidence="1">
    <location>
        <begin position="115"/>
        <end position="139"/>
    </location>
</feature>
<feature type="transmembrane region" description="Helical" evidence="1">
    <location>
        <begin position="87"/>
        <end position="109"/>
    </location>
</feature>
<gene>
    <name evidence="2" type="ORF">DFR47_103144</name>
</gene>
<dbReference type="Proteomes" id="UP000252893">
    <property type="component" value="Unassembled WGS sequence"/>
</dbReference>
<dbReference type="OrthoDB" id="1034332at2"/>
<proteinExistence type="predicted"/>
<evidence type="ECO:0000313" key="2">
    <source>
        <dbReference type="EMBL" id="RBO95581.1"/>
    </source>
</evidence>
<keyword evidence="2" id="KW-0808">Transferase</keyword>
<feature type="transmembrane region" description="Helical" evidence="1">
    <location>
        <begin position="174"/>
        <end position="191"/>
    </location>
</feature>
<feature type="transmembrane region" description="Helical" evidence="1">
    <location>
        <begin position="151"/>
        <end position="168"/>
    </location>
</feature>
<evidence type="ECO:0000313" key="3">
    <source>
        <dbReference type="Proteomes" id="UP000252893"/>
    </source>
</evidence>
<dbReference type="EMBL" id="QNRH01000003">
    <property type="protein sequence ID" value="RBO95581.1"/>
    <property type="molecule type" value="Genomic_DNA"/>
</dbReference>
<dbReference type="Pfam" id="PF01066">
    <property type="entry name" value="CDP-OH_P_transf"/>
    <property type="match status" value="1"/>
</dbReference>
<protein>
    <submittedName>
        <fullName evidence="2">CDP-diacylglycerol--glycerol-3-phosphate 3-phosphatidyltransferase</fullName>
    </submittedName>
</protein>
<dbReference type="GO" id="GO:0016780">
    <property type="term" value="F:phosphotransferase activity, for other substituted phosphate groups"/>
    <property type="evidence" value="ECO:0007669"/>
    <property type="project" value="InterPro"/>
</dbReference>
<keyword evidence="3" id="KW-1185">Reference proteome</keyword>
<reference evidence="2 3" key="1">
    <citation type="submission" date="2018-06" db="EMBL/GenBank/DDBJ databases">
        <title>Genomic Encyclopedia of Type Strains, Phase IV (KMG-IV): sequencing the most valuable type-strain genomes for metagenomic binning, comparative biology and taxonomic classification.</title>
        <authorList>
            <person name="Goeker M."/>
        </authorList>
    </citation>
    <scope>NUCLEOTIDE SEQUENCE [LARGE SCALE GENOMIC DNA]</scope>
    <source>
        <strain evidence="2 3">DSM 25619</strain>
    </source>
</reference>
<dbReference type="GO" id="GO:0016020">
    <property type="term" value="C:membrane"/>
    <property type="evidence" value="ECO:0007669"/>
    <property type="project" value="InterPro"/>
</dbReference>
<dbReference type="AlphaFoldDB" id="A0A366DZP8"/>
<dbReference type="InterPro" id="IPR000462">
    <property type="entry name" value="CDP-OH_P_trans"/>
</dbReference>
<dbReference type="GO" id="GO:0008654">
    <property type="term" value="P:phospholipid biosynthetic process"/>
    <property type="evidence" value="ECO:0007669"/>
    <property type="project" value="InterPro"/>
</dbReference>
<dbReference type="Gene3D" id="1.20.120.1760">
    <property type="match status" value="1"/>
</dbReference>
<comment type="caution">
    <text evidence="2">The sequence shown here is derived from an EMBL/GenBank/DDBJ whole genome shotgun (WGS) entry which is preliminary data.</text>
</comment>
<feature type="transmembrane region" description="Helical" evidence="1">
    <location>
        <begin position="21"/>
        <end position="48"/>
    </location>
</feature>
<dbReference type="InterPro" id="IPR043130">
    <property type="entry name" value="CDP-OH_PTrfase_TM_dom"/>
</dbReference>
<keyword evidence="1" id="KW-0812">Transmembrane</keyword>